<dbReference type="CDD" id="cd05379">
    <property type="entry name" value="CAP_bacterial"/>
    <property type="match status" value="1"/>
</dbReference>
<evidence type="ECO:0000259" key="1">
    <source>
        <dbReference type="Pfam" id="PF00188"/>
    </source>
</evidence>
<protein>
    <submittedName>
        <fullName evidence="2">CAP domain-containing protein</fullName>
    </submittedName>
</protein>
<dbReference type="InterPro" id="IPR035940">
    <property type="entry name" value="CAP_sf"/>
</dbReference>
<organism evidence="2 3">
    <name type="scientific">Paradesertivirga mongoliensis</name>
    <dbReference type="NCBI Taxonomy" id="2100740"/>
    <lineage>
        <taxon>Bacteria</taxon>
        <taxon>Pseudomonadati</taxon>
        <taxon>Bacteroidota</taxon>
        <taxon>Sphingobacteriia</taxon>
        <taxon>Sphingobacteriales</taxon>
        <taxon>Sphingobacteriaceae</taxon>
        <taxon>Paradesertivirga</taxon>
    </lineage>
</organism>
<evidence type="ECO:0000313" key="3">
    <source>
        <dbReference type="Proteomes" id="UP001597387"/>
    </source>
</evidence>
<keyword evidence="3" id="KW-1185">Reference proteome</keyword>
<dbReference type="PANTHER" id="PTHR31157">
    <property type="entry name" value="SCP DOMAIN-CONTAINING PROTEIN"/>
    <property type="match status" value="1"/>
</dbReference>
<dbReference type="Gene3D" id="3.40.33.10">
    <property type="entry name" value="CAP"/>
    <property type="match status" value="1"/>
</dbReference>
<dbReference type="RefSeq" id="WP_255902729.1">
    <property type="nucleotide sequence ID" value="NZ_JAFMZO010000003.1"/>
</dbReference>
<dbReference type="EMBL" id="JBHUHZ010000001">
    <property type="protein sequence ID" value="MFD2162887.1"/>
    <property type="molecule type" value="Genomic_DNA"/>
</dbReference>
<feature type="domain" description="SCP" evidence="1">
    <location>
        <begin position="53"/>
        <end position="174"/>
    </location>
</feature>
<evidence type="ECO:0000313" key="2">
    <source>
        <dbReference type="EMBL" id="MFD2162887.1"/>
    </source>
</evidence>
<gene>
    <name evidence="2" type="ORF">ACFSJU_10830</name>
</gene>
<dbReference type="Proteomes" id="UP001597387">
    <property type="component" value="Unassembled WGS sequence"/>
</dbReference>
<comment type="caution">
    <text evidence="2">The sequence shown here is derived from an EMBL/GenBank/DDBJ whole genome shotgun (WGS) entry which is preliminary data.</text>
</comment>
<name>A0ABW4ZM14_9SPHI</name>
<accession>A0ABW4ZM14</accession>
<sequence length="190" mass="21598">MKKLVWGSVAFLVFASCAIEKQNTVKKTVPAAKPAVASSFMEVVDFQKEFLKRINKAREEGCKCGDVYMPPAEPLSWNDRLQLAALGHAQDMSRNRYFSHVSKNGDRIKDRITAAGYTPAGFQTFTIGENIAYNQRTIREVMEAWLKSPSHCKNIMNPAFREIGIAMQNYYWVQAFGARIPFSKRYNSSR</sequence>
<dbReference type="Pfam" id="PF00188">
    <property type="entry name" value="CAP"/>
    <property type="match status" value="1"/>
</dbReference>
<dbReference type="SUPFAM" id="SSF55797">
    <property type="entry name" value="PR-1-like"/>
    <property type="match status" value="1"/>
</dbReference>
<dbReference type="PROSITE" id="PS51257">
    <property type="entry name" value="PROKAR_LIPOPROTEIN"/>
    <property type="match status" value="1"/>
</dbReference>
<dbReference type="PANTHER" id="PTHR31157:SF1">
    <property type="entry name" value="SCP DOMAIN-CONTAINING PROTEIN"/>
    <property type="match status" value="1"/>
</dbReference>
<proteinExistence type="predicted"/>
<dbReference type="InterPro" id="IPR014044">
    <property type="entry name" value="CAP_dom"/>
</dbReference>
<reference evidence="3" key="1">
    <citation type="journal article" date="2019" name="Int. J. Syst. Evol. Microbiol.">
        <title>The Global Catalogue of Microorganisms (GCM) 10K type strain sequencing project: providing services to taxonomists for standard genome sequencing and annotation.</title>
        <authorList>
            <consortium name="The Broad Institute Genomics Platform"/>
            <consortium name="The Broad Institute Genome Sequencing Center for Infectious Disease"/>
            <person name="Wu L."/>
            <person name="Ma J."/>
        </authorList>
    </citation>
    <scope>NUCLEOTIDE SEQUENCE [LARGE SCALE GENOMIC DNA]</scope>
    <source>
        <strain evidence="3">KCTC 42217</strain>
    </source>
</reference>